<feature type="transmembrane region" description="Helical" evidence="2">
    <location>
        <begin position="602"/>
        <end position="624"/>
    </location>
</feature>
<dbReference type="Pfam" id="PF00397">
    <property type="entry name" value="WW"/>
    <property type="match status" value="1"/>
</dbReference>
<dbReference type="SUPFAM" id="SSF52058">
    <property type="entry name" value="L domain-like"/>
    <property type="match status" value="1"/>
</dbReference>
<gene>
    <name evidence="4" type="ORF">SO694_00099020</name>
</gene>
<evidence type="ECO:0000313" key="5">
    <source>
        <dbReference type="Proteomes" id="UP001363151"/>
    </source>
</evidence>
<dbReference type="Gene3D" id="2.20.70.10">
    <property type="match status" value="1"/>
</dbReference>
<dbReference type="Proteomes" id="UP001363151">
    <property type="component" value="Unassembled WGS sequence"/>
</dbReference>
<reference evidence="4 5" key="1">
    <citation type="submission" date="2024-03" db="EMBL/GenBank/DDBJ databases">
        <title>Aureococcus anophagefferens CCMP1851 and Kratosvirus quantuckense: Draft genome of a second virus-susceptible host strain in the model system.</title>
        <authorList>
            <person name="Chase E."/>
            <person name="Truchon A.R."/>
            <person name="Schepens W."/>
            <person name="Wilhelm S.W."/>
        </authorList>
    </citation>
    <scope>NUCLEOTIDE SEQUENCE [LARGE SCALE GENOMIC DNA]</scope>
    <source>
        <strain evidence="4 5">CCMP1851</strain>
    </source>
</reference>
<evidence type="ECO:0000259" key="3">
    <source>
        <dbReference type="PROSITE" id="PS50020"/>
    </source>
</evidence>
<dbReference type="EMBL" id="JBBJCI010000249">
    <property type="protein sequence ID" value="KAK7237538.1"/>
    <property type="molecule type" value="Genomic_DNA"/>
</dbReference>
<name>A0ABR1FSL2_AURAN</name>
<organism evidence="4 5">
    <name type="scientific">Aureococcus anophagefferens</name>
    <name type="common">Harmful bloom alga</name>
    <dbReference type="NCBI Taxonomy" id="44056"/>
    <lineage>
        <taxon>Eukaryota</taxon>
        <taxon>Sar</taxon>
        <taxon>Stramenopiles</taxon>
        <taxon>Ochrophyta</taxon>
        <taxon>Pelagophyceae</taxon>
        <taxon>Pelagomonadales</taxon>
        <taxon>Pelagomonadaceae</taxon>
        <taxon>Aureococcus</taxon>
    </lineage>
</organism>
<comment type="caution">
    <text evidence="4">The sequence shown here is derived from an EMBL/GenBank/DDBJ whole genome shotgun (WGS) entry which is preliminary data.</text>
</comment>
<dbReference type="InterPro" id="IPR036020">
    <property type="entry name" value="WW_dom_sf"/>
</dbReference>
<keyword evidence="5" id="KW-1185">Reference proteome</keyword>
<feature type="region of interest" description="Disordered" evidence="1">
    <location>
        <begin position="298"/>
        <end position="354"/>
    </location>
</feature>
<dbReference type="Gene3D" id="3.80.20.20">
    <property type="entry name" value="Receptor L-domain"/>
    <property type="match status" value="1"/>
</dbReference>
<accession>A0ABR1FSL2</accession>
<protein>
    <recommendedName>
        <fullName evidence="3">WW domain-containing protein</fullName>
    </recommendedName>
</protein>
<evidence type="ECO:0000256" key="1">
    <source>
        <dbReference type="SAM" id="MobiDB-lite"/>
    </source>
</evidence>
<dbReference type="InterPro" id="IPR001202">
    <property type="entry name" value="WW_dom"/>
</dbReference>
<feature type="domain" description="WW" evidence="3">
    <location>
        <begin position="841"/>
        <end position="874"/>
    </location>
</feature>
<evidence type="ECO:0000256" key="2">
    <source>
        <dbReference type="SAM" id="Phobius"/>
    </source>
</evidence>
<dbReference type="InterPro" id="IPR036941">
    <property type="entry name" value="Rcpt_L-dom_sf"/>
</dbReference>
<evidence type="ECO:0000313" key="4">
    <source>
        <dbReference type="EMBL" id="KAK7237538.1"/>
    </source>
</evidence>
<proteinExistence type="predicted"/>
<feature type="region of interest" description="Disordered" evidence="1">
    <location>
        <begin position="817"/>
        <end position="844"/>
    </location>
</feature>
<dbReference type="SMART" id="SM00456">
    <property type="entry name" value="WW"/>
    <property type="match status" value="1"/>
</dbReference>
<feature type="transmembrane region" description="Helical" evidence="2">
    <location>
        <begin position="636"/>
        <end position="656"/>
    </location>
</feature>
<feature type="compositionally biased region" description="Low complexity" evidence="1">
    <location>
        <begin position="325"/>
        <end position="346"/>
    </location>
</feature>
<feature type="compositionally biased region" description="Basic and acidic residues" evidence="1">
    <location>
        <begin position="817"/>
        <end position="830"/>
    </location>
</feature>
<dbReference type="InterPro" id="IPR000494">
    <property type="entry name" value="Rcpt_L-dom"/>
</dbReference>
<feature type="region of interest" description="Disordered" evidence="1">
    <location>
        <begin position="855"/>
        <end position="874"/>
    </location>
</feature>
<dbReference type="PROSITE" id="PS50020">
    <property type="entry name" value="WW_DOMAIN_2"/>
    <property type="match status" value="1"/>
</dbReference>
<feature type="compositionally biased region" description="Acidic residues" evidence="1">
    <location>
        <begin position="298"/>
        <end position="310"/>
    </location>
</feature>
<dbReference type="SUPFAM" id="SSF51045">
    <property type="entry name" value="WW domain"/>
    <property type="match status" value="1"/>
</dbReference>
<dbReference type="CDD" id="cd00201">
    <property type="entry name" value="WW"/>
    <property type="match status" value="1"/>
</dbReference>
<keyword evidence="2" id="KW-0812">Transmembrane</keyword>
<keyword evidence="2" id="KW-1133">Transmembrane helix</keyword>
<keyword evidence="2" id="KW-0472">Membrane</keyword>
<dbReference type="Pfam" id="PF01030">
    <property type="entry name" value="Recep_L_domain"/>
    <property type="match status" value="1"/>
</dbReference>
<sequence>MEKSLWQAEAELSRFDDDAHRLKLERGAYASDLDAARAQNVVISHKEAFYAPDDPRADWSGMVPSQGTRKAVPGAQGARMHIERTEEGGIVAAEEFHERLPGGKKHWEADGRFQTESQRTFAGRGAGGFGAPGGDGAVFVTSSQLAARGASTDREFFGSSTKRRGKKQVRPAYETAGVYHQPSPILGGAAVPAPRGARRAPPSGAAVAATQPHRSGSLAGYRSRQFNAGAPSMLSTAASGIAHKLVVLAFALPTARATCCYYSEVNDACDCTTPAADGNYCDDQSLCSSQCGGSWCAEDEDEDETEDEGEAPAPTRAARRRADAPRAAPGARAGASAGASAARRAPTPAPTPAPISSACVGCKGETSSDVCSGNAYCSNVIIYSDADIDAWLESECWVIGGSLIISGDRDAITSLAPMAPLTEICGNLEISHIQLGSLEGLDNLRRVGGSVVVQQNAWASGFESFYLSDLSALASLEYVGVSLAITQNMMITTLEQLSPFATTRVVGSVDVSYYPDAGYDCRLAASCAPATLVSTCSSCAEDATPAPSVAPTRAPTRAPLLLHIHPPTPRPSVEEDPPIFAGEYGGVRLGASKKRSKAYNHLLQFALVVALGFVAALELILIAAAPLLGRTQKRTMIFVSTIHHFLTAAFLVELYYEARTLFFALQLGAECVAVAVAFVALARVAATTPVLAVRVRRRAALLRVLQAATVLDLELLPLFPWALEGQRCDGFPSARASLLSLGLAAGRAAVQVAVAAEVVGEGDVLTILTMVATIVELAMAAYRRRDALRSATETSGDSASREGADFFAFVPWPGARRDEPRKSSEIELHHNPLSVRAKGDVTKSSAWTKAYTDEGHEYYHNTATGETSWEPPEG</sequence>
<dbReference type="PROSITE" id="PS01159">
    <property type="entry name" value="WW_DOMAIN_1"/>
    <property type="match status" value="1"/>
</dbReference>